<evidence type="ECO:0000313" key="2">
    <source>
        <dbReference type="EMBL" id="RFA26656.1"/>
    </source>
</evidence>
<feature type="domain" description="N-acetyltransferase" evidence="1">
    <location>
        <begin position="13"/>
        <end position="177"/>
    </location>
</feature>
<dbReference type="EMBL" id="NBXE01000023">
    <property type="protein sequence ID" value="RFA26656.1"/>
    <property type="molecule type" value="Genomic_DNA"/>
</dbReference>
<dbReference type="Gene3D" id="3.40.630.30">
    <property type="match status" value="1"/>
</dbReference>
<dbReference type="InterPro" id="IPR016181">
    <property type="entry name" value="Acyl_CoA_acyltransferase"/>
</dbReference>
<dbReference type="PROSITE" id="PS51186">
    <property type="entry name" value="GNAT"/>
    <property type="match status" value="1"/>
</dbReference>
<name>A0A3E0WBE4_9MICO</name>
<accession>A0A3E0WBE4</accession>
<dbReference type="SUPFAM" id="SSF55729">
    <property type="entry name" value="Acyl-CoA N-acyltransferases (Nat)"/>
    <property type="match status" value="1"/>
</dbReference>
<dbReference type="PANTHER" id="PTHR43792:SF1">
    <property type="entry name" value="N-ACETYLTRANSFERASE DOMAIN-CONTAINING PROTEIN"/>
    <property type="match status" value="1"/>
</dbReference>
<dbReference type="Proteomes" id="UP000257080">
    <property type="component" value="Unassembled WGS sequence"/>
</dbReference>
<dbReference type="OrthoDB" id="3533156at2"/>
<dbReference type="GO" id="GO:0016747">
    <property type="term" value="F:acyltransferase activity, transferring groups other than amino-acyl groups"/>
    <property type="evidence" value="ECO:0007669"/>
    <property type="project" value="InterPro"/>
</dbReference>
<dbReference type="CDD" id="cd04301">
    <property type="entry name" value="NAT_SF"/>
    <property type="match status" value="1"/>
</dbReference>
<organism evidence="2 3">
    <name type="scientific">Subtercola boreus</name>
    <dbReference type="NCBI Taxonomy" id="120213"/>
    <lineage>
        <taxon>Bacteria</taxon>
        <taxon>Bacillati</taxon>
        <taxon>Actinomycetota</taxon>
        <taxon>Actinomycetes</taxon>
        <taxon>Micrococcales</taxon>
        <taxon>Microbacteriaceae</taxon>
        <taxon>Subtercola</taxon>
    </lineage>
</organism>
<gene>
    <name evidence="2" type="ORF">B7R25_09640</name>
</gene>
<dbReference type="Pfam" id="PF13302">
    <property type="entry name" value="Acetyltransf_3"/>
    <property type="match status" value="1"/>
</dbReference>
<evidence type="ECO:0000259" key="1">
    <source>
        <dbReference type="PROSITE" id="PS51186"/>
    </source>
</evidence>
<comment type="caution">
    <text evidence="2">The sequence shown here is derived from an EMBL/GenBank/DDBJ whole genome shotgun (WGS) entry which is preliminary data.</text>
</comment>
<proteinExistence type="predicted"/>
<dbReference type="RefSeq" id="WP_116418757.1">
    <property type="nucleotide sequence ID" value="NZ_NBXC01000018.1"/>
</dbReference>
<dbReference type="AlphaFoldDB" id="A0A3E0WBE4"/>
<dbReference type="InterPro" id="IPR000182">
    <property type="entry name" value="GNAT_dom"/>
</dbReference>
<evidence type="ECO:0000313" key="3">
    <source>
        <dbReference type="Proteomes" id="UP000257080"/>
    </source>
</evidence>
<reference evidence="2 3" key="1">
    <citation type="submission" date="2017-04" db="EMBL/GenBank/DDBJ databases">
        <title>Comparative genome analysis of Subtercola boreus.</title>
        <authorList>
            <person name="Cho Y.-J."/>
            <person name="Cho A."/>
            <person name="Kim O.-S."/>
            <person name="Lee J.-I."/>
        </authorList>
    </citation>
    <scope>NUCLEOTIDE SEQUENCE [LARGE SCALE GENOMIC DNA]</scope>
    <source>
        <strain evidence="2 3">P28004</strain>
    </source>
</reference>
<dbReference type="InterPro" id="IPR051531">
    <property type="entry name" value="N-acetyltransferase"/>
</dbReference>
<protein>
    <recommendedName>
        <fullName evidence="1">N-acetyltransferase domain-containing protein</fullName>
    </recommendedName>
</protein>
<sequence length="177" mass="18931">MGVQIARPAPPAFELRVPLEGDADAWFALFDDAEVMRYIGDGRVQPLEWYRAFVTRQQALALETGLCLFSLVRTGTAGEVAGFVGLQPWTKPWGPTGRLELGWRLGPAHRGLGLATAAARVCLARAATRGIRQPVSMIDADNTASIAVASRLGMTLQSEHVSPSGARVLAYGFAPSV</sequence>
<dbReference type="PANTHER" id="PTHR43792">
    <property type="entry name" value="GNAT FAMILY, PUTATIVE (AFU_ORTHOLOGUE AFUA_3G00765)-RELATED-RELATED"/>
    <property type="match status" value="1"/>
</dbReference>